<organism evidence="3 4">
    <name type="scientific">Streptomyces zagrosensis</name>
    <dbReference type="NCBI Taxonomy" id="1042984"/>
    <lineage>
        <taxon>Bacteria</taxon>
        <taxon>Bacillati</taxon>
        <taxon>Actinomycetota</taxon>
        <taxon>Actinomycetes</taxon>
        <taxon>Kitasatosporales</taxon>
        <taxon>Streptomycetaceae</taxon>
        <taxon>Streptomyces</taxon>
    </lineage>
</organism>
<dbReference type="EMBL" id="JACHJL010000005">
    <property type="protein sequence ID" value="MBB5935678.1"/>
    <property type="molecule type" value="Genomic_DNA"/>
</dbReference>
<comment type="caution">
    <text evidence="3">The sequence shown here is derived from an EMBL/GenBank/DDBJ whole genome shotgun (WGS) entry which is preliminary data.</text>
</comment>
<evidence type="ECO:0000313" key="3">
    <source>
        <dbReference type="EMBL" id="MBB5935678.1"/>
    </source>
</evidence>
<evidence type="ECO:0000313" key="4">
    <source>
        <dbReference type="Proteomes" id="UP000588098"/>
    </source>
</evidence>
<keyword evidence="4" id="KW-1185">Reference proteome</keyword>
<keyword evidence="2" id="KW-0472">Membrane</keyword>
<reference evidence="3 4" key="1">
    <citation type="submission" date="2020-08" db="EMBL/GenBank/DDBJ databases">
        <title>Genomic Encyclopedia of Type Strains, Phase III (KMG-III): the genomes of soil and plant-associated and newly described type strains.</title>
        <authorList>
            <person name="Whitman W."/>
        </authorList>
    </citation>
    <scope>NUCLEOTIDE SEQUENCE [LARGE SCALE GENOMIC DNA]</scope>
    <source>
        <strain evidence="3 4">CECT 8305</strain>
    </source>
</reference>
<evidence type="ECO:0008006" key="5">
    <source>
        <dbReference type="Google" id="ProtNLM"/>
    </source>
</evidence>
<dbReference type="AlphaFoldDB" id="A0A7W9Q8P2"/>
<name>A0A7W9Q8P2_9ACTN</name>
<feature type="transmembrane region" description="Helical" evidence="2">
    <location>
        <begin position="178"/>
        <end position="196"/>
    </location>
</feature>
<feature type="transmembrane region" description="Helical" evidence="2">
    <location>
        <begin position="142"/>
        <end position="163"/>
    </location>
</feature>
<evidence type="ECO:0000256" key="1">
    <source>
        <dbReference type="SAM" id="MobiDB-lite"/>
    </source>
</evidence>
<accession>A0A7W9Q8P2</accession>
<feature type="region of interest" description="Disordered" evidence="1">
    <location>
        <begin position="1"/>
        <end position="67"/>
    </location>
</feature>
<proteinExistence type="predicted"/>
<keyword evidence="2" id="KW-0812">Transmembrane</keyword>
<protein>
    <recommendedName>
        <fullName evidence="5">Integral membrane protein</fullName>
    </recommendedName>
</protein>
<feature type="transmembrane region" description="Helical" evidence="2">
    <location>
        <begin position="114"/>
        <end position="133"/>
    </location>
</feature>
<gene>
    <name evidence="3" type="ORF">FHS42_002740</name>
</gene>
<dbReference type="Proteomes" id="UP000588098">
    <property type="component" value="Unassembled WGS sequence"/>
</dbReference>
<feature type="compositionally biased region" description="Basic and acidic residues" evidence="1">
    <location>
        <begin position="14"/>
        <end position="26"/>
    </location>
</feature>
<sequence>MPEPESGQPPSGRAESDRPDSDRSDRATPGGACSGGATHVPQGSPPEFSAQEPAPLKDPARTPGWADRVGKERRLGIGSGPGRLLILVYGVFTVAAASRSLYQLIAQYEDAPLAYVLSAVSALVYAFITLALVRGGEGARRAALLCCAAELVGVLVVGTWTLVEPAAFPDETVWSDYGMGYLFIPIFLPVTGLLWLRRASRA</sequence>
<feature type="transmembrane region" description="Helical" evidence="2">
    <location>
        <begin position="84"/>
        <end position="102"/>
    </location>
</feature>
<keyword evidence="2" id="KW-1133">Transmembrane helix</keyword>
<evidence type="ECO:0000256" key="2">
    <source>
        <dbReference type="SAM" id="Phobius"/>
    </source>
</evidence>